<keyword evidence="4" id="KW-1185">Reference proteome</keyword>
<name>A0A2P6VLZ9_9CHLO</name>
<keyword evidence="1" id="KW-0732">Signal</keyword>
<dbReference type="Proteomes" id="UP000239649">
    <property type="component" value="Unassembled WGS sequence"/>
</dbReference>
<dbReference type="AlphaFoldDB" id="A0A2P6VLZ9"/>
<dbReference type="InterPro" id="IPR003609">
    <property type="entry name" value="Pan_app"/>
</dbReference>
<evidence type="ECO:0000259" key="2">
    <source>
        <dbReference type="Pfam" id="PF14295"/>
    </source>
</evidence>
<evidence type="ECO:0000256" key="1">
    <source>
        <dbReference type="SAM" id="SignalP"/>
    </source>
</evidence>
<feature type="signal peptide" evidence="1">
    <location>
        <begin position="1"/>
        <end position="26"/>
    </location>
</feature>
<dbReference type="Gene3D" id="3.50.4.10">
    <property type="entry name" value="Hepatocyte Growth Factor"/>
    <property type="match status" value="1"/>
</dbReference>
<dbReference type="EMBL" id="LHPF02000003">
    <property type="protein sequence ID" value="PSC75109.1"/>
    <property type="molecule type" value="Genomic_DNA"/>
</dbReference>
<proteinExistence type="predicted"/>
<feature type="domain" description="Apple" evidence="2">
    <location>
        <begin position="64"/>
        <end position="88"/>
    </location>
</feature>
<reference evidence="3 4" key="1">
    <citation type="journal article" date="2018" name="Plant J.">
        <title>Genome sequences of Chlorella sorokiniana UTEX 1602 and Micractinium conductrix SAG 241.80: implications to maltose excretion by a green alga.</title>
        <authorList>
            <person name="Arriola M.B."/>
            <person name="Velmurugan N."/>
            <person name="Zhang Y."/>
            <person name="Plunkett M.H."/>
            <person name="Hondzo H."/>
            <person name="Barney B.M."/>
        </authorList>
    </citation>
    <scope>NUCLEOTIDE SEQUENCE [LARGE SCALE GENOMIC DNA]</scope>
    <source>
        <strain evidence="3 4">SAG 241.80</strain>
    </source>
</reference>
<organism evidence="3 4">
    <name type="scientific">Micractinium conductrix</name>
    <dbReference type="NCBI Taxonomy" id="554055"/>
    <lineage>
        <taxon>Eukaryota</taxon>
        <taxon>Viridiplantae</taxon>
        <taxon>Chlorophyta</taxon>
        <taxon>core chlorophytes</taxon>
        <taxon>Trebouxiophyceae</taxon>
        <taxon>Chlorellales</taxon>
        <taxon>Chlorellaceae</taxon>
        <taxon>Chlorella clade</taxon>
        <taxon>Micractinium</taxon>
    </lineage>
</organism>
<feature type="chain" id="PRO_5015115031" evidence="1">
    <location>
        <begin position="27"/>
        <end position="190"/>
    </location>
</feature>
<evidence type="ECO:0000313" key="4">
    <source>
        <dbReference type="Proteomes" id="UP000239649"/>
    </source>
</evidence>
<sequence length="190" mass="19808">MSLLAPRPFAAALALLLACLALPGAAARLAPARRSLLDASAPVWQNYTSMQAFYQGPTLVQATTAPTGQSCAEACNDEPACLWWSWCPLLEGCTMMSFCDSTGNATEMLLPGSTCLLSGDASASQGRLAWSVIQGPAVTWQVLWGVDQNKSYRGPVTAGSLLARNEEECVAACGADAACEQWALCTAVGG</sequence>
<dbReference type="OrthoDB" id="5421723at2759"/>
<comment type="caution">
    <text evidence="3">The sequence shown here is derived from an EMBL/GenBank/DDBJ whole genome shotgun (WGS) entry which is preliminary data.</text>
</comment>
<dbReference type="Pfam" id="PF14295">
    <property type="entry name" value="PAN_4"/>
    <property type="match status" value="2"/>
</dbReference>
<accession>A0A2P6VLZ9</accession>
<evidence type="ECO:0000313" key="3">
    <source>
        <dbReference type="EMBL" id="PSC75109.1"/>
    </source>
</evidence>
<dbReference type="PROSITE" id="PS51257">
    <property type="entry name" value="PROKAR_LIPOPROTEIN"/>
    <property type="match status" value="1"/>
</dbReference>
<gene>
    <name evidence="3" type="ORF">C2E20_1825</name>
</gene>
<protein>
    <submittedName>
        <fullName evidence="3">Delta(14)-sterol reductase</fullName>
    </submittedName>
</protein>
<feature type="domain" description="Apple" evidence="2">
    <location>
        <begin position="156"/>
        <end position="186"/>
    </location>
</feature>